<comment type="similarity">
    <text evidence="1">Belongs to the transferase hexapeptide repeat family.</text>
</comment>
<evidence type="ECO:0000313" key="5">
    <source>
        <dbReference type="Proteomes" id="UP000886829"/>
    </source>
</evidence>
<dbReference type="InterPro" id="IPR018357">
    <property type="entry name" value="Hexapep_transf_CS"/>
</dbReference>
<dbReference type="EMBL" id="DXEV01000004">
    <property type="protein sequence ID" value="HIX55873.1"/>
    <property type="molecule type" value="Genomic_DNA"/>
</dbReference>
<dbReference type="InterPro" id="IPR050179">
    <property type="entry name" value="Trans_hexapeptide_repeat"/>
</dbReference>
<proteinExistence type="inferred from homology"/>
<reference evidence="4" key="2">
    <citation type="submission" date="2021-04" db="EMBL/GenBank/DDBJ databases">
        <authorList>
            <person name="Gilroy R."/>
        </authorList>
    </citation>
    <scope>NUCLEOTIDE SEQUENCE</scope>
    <source>
        <strain evidence="4">USASDec5-558</strain>
    </source>
</reference>
<dbReference type="PANTHER" id="PTHR43300:SF11">
    <property type="entry name" value="ACETYLTRANSFERASE RV3034C-RELATED"/>
    <property type="match status" value="1"/>
</dbReference>
<dbReference type="PROSITE" id="PS00101">
    <property type="entry name" value="HEXAPEP_TRANSFERASES"/>
    <property type="match status" value="1"/>
</dbReference>
<evidence type="ECO:0000256" key="1">
    <source>
        <dbReference type="ARBA" id="ARBA00007274"/>
    </source>
</evidence>
<dbReference type="CDD" id="cd03349">
    <property type="entry name" value="LbH_XAT"/>
    <property type="match status" value="1"/>
</dbReference>
<evidence type="ECO:0000313" key="4">
    <source>
        <dbReference type="EMBL" id="HIX55873.1"/>
    </source>
</evidence>
<gene>
    <name evidence="4" type="ORF">H9850_00150</name>
</gene>
<sequence>MVTIPLCQNLQLSPQVCAKLQSLGVMLPPSTTISNNLLFRQPITFGGGCHLSRVKIDAFSYAWNNTTIRNTSIGRYCSIAHNVEIGLKQQDFSCLSTSQAFTCNSYFQSYTGRINRVDPFAREHGDDSAHITIGHDVWIGTRVCITNGVTIGHGAVIGTGSFICNDVPPYAIVAGRDGGENSQGIIKRYRYSDEVISDLLELKWWDFDLPKLMHSVQDQPTVFPFNEVKDFIAFMRDSDTSTWPQLPKQWLYLAPRDANNVQIYPVSEDFDMGHRYPKPKES</sequence>
<keyword evidence="3" id="KW-0677">Repeat</keyword>
<accession>A0A9D1WBQ4</accession>
<dbReference type="AlphaFoldDB" id="A0A9D1WBQ4"/>
<protein>
    <submittedName>
        <fullName evidence="4">CatB-related O-acetyltransferase</fullName>
    </submittedName>
</protein>
<reference evidence="4" key="1">
    <citation type="journal article" date="2021" name="PeerJ">
        <title>Extensive microbial diversity within the chicken gut microbiome revealed by metagenomics and culture.</title>
        <authorList>
            <person name="Gilroy R."/>
            <person name="Ravi A."/>
            <person name="Getino M."/>
            <person name="Pursley I."/>
            <person name="Horton D.L."/>
            <person name="Alikhan N.F."/>
            <person name="Baker D."/>
            <person name="Gharbi K."/>
            <person name="Hall N."/>
            <person name="Watson M."/>
            <person name="Adriaenssens E.M."/>
            <person name="Foster-Nyarko E."/>
            <person name="Jarju S."/>
            <person name="Secka A."/>
            <person name="Antonio M."/>
            <person name="Oren A."/>
            <person name="Chaudhuri R.R."/>
            <person name="La Ragione R."/>
            <person name="Hildebrand F."/>
            <person name="Pallen M.J."/>
        </authorList>
    </citation>
    <scope>NUCLEOTIDE SEQUENCE</scope>
    <source>
        <strain evidence="4">USASDec5-558</strain>
    </source>
</reference>
<dbReference type="InterPro" id="IPR011004">
    <property type="entry name" value="Trimer_LpxA-like_sf"/>
</dbReference>
<dbReference type="PANTHER" id="PTHR43300">
    <property type="entry name" value="ACETYLTRANSFERASE"/>
    <property type="match status" value="1"/>
</dbReference>
<name>A0A9D1WBQ4_9GAMM</name>
<keyword evidence="2" id="KW-0808">Transferase</keyword>
<dbReference type="GO" id="GO:0016740">
    <property type="term" value="F:transferase activity"/>
    <property type="evidence" value="ECO:0007669"/>
    <property type="project" value="UniProtKB-KW"/>
</dbReference>
<dbReference type="Gene3D" id="2.160.10.10">
    <property type="entry name" value="Hexapeptide repeat proteins"/>
    <property type="match status" value="1"/>
</dbReference>
<organism evidence="4 5">
    <name type="scientific">Candidatus Anaerobiospirillum pullistercoris</name>
    <dbReference type="NCBI Taxonomy" id="2838452"/>
    <lineage>
        <taxon>Bacteria</taxon>
        <taxon>Pseudomonadati</taxon>
        <taxon>Pseudomonadota</taxon>
        <taxon>Gammaproteobacteria</taxon>
        <taxon>Aeromonadales</taxon>
        <taxon>Succinivibrionaceae</taxon>
        <taxon>Anaerobiospirillum</taxon>
    </lineage>
</organism>
<dbReference type="Proteomes" id="UP000886829">
    <property type="component" value="Unassembled WGS sequence"/>
</dbReference>
<evidence type="ECO:0000256" key="2">
    <source>
        <dbReference type="ARBA" id="ARBA00022679"/>
    </source>
</evidence>
<evidence type="ECO:0000256" key="3">
    <source>
        <dbReference type="ARBA" id="ARBA00022737"/>
    </source>
</evidence>
<dbReference type="SUPFAM" id="SSF51161">
    <property type="entry name" value="Trimeric LpxA-like enzymes"/>
    <property type="match status" value="1"/>
</dbReference>
<comment type="caution">
    <text evidence="4">The sequence shown here is derived from an EMBL/GenBank/DDBJ whole genome shotgun (WGS) entry which is preliminary data.</text>
</comment>